<protein>
    <recommendedName>
        <fullName evidence="3">Tc1-like transposase DDE domain-containing protein</fullName>
    </recommendedName>
</protein>
<proteinExistence type="predicted"/>
<dbReference type="Gene3D" id="3.30.420.10">
    <property type="entry name" value="Ribonuclease H-like superfamily/Ribonuclease H"/>
    <property type="match status" value="1"/>
</dbReference>
<dbReference type="EMBL" id="JNBR01001568">
    <property type="protein sequence ID" value="OQR85882.1"/>
    <property type="molecule type" value="Genomic_DNA"/>
</dbReference>
<evidence type="ECO:0000313" key="1">
    <source>
        <dbReference type="EMBL" id="OQR85882.1"/>
    </source>
</evidence>
<gene>
    <name evidence="1" type="ORF">ACHHYP_11227</name>
</gene>
<organism evidence="1 2">
    <name type="scientific">Achlya hypogyna</name>
    <name type="common">Oomycete</name>
    <name type="synonym">Protoachlya hypogyna</name>
    <dbReference type="NCBI Taxonomy" id="1202772"/>
    <lineage>
        <taxon>Eukaryota</taxon>
        <taxon>Sar</taxon>
        <taxon>Stramenopiles</taxon>
        <taxon>Oomycota</taxon>
        <taxon>Saprolegniomycetes</taxon>
        <taxon>Saprolegniales</taxon>
        <taxon>Achlyaceae</taxon>
        <taxon>Achlya</taxon>
    </lineage>
</organism>
<dbReference type="Proteomes" id="UP000243579">
    <property type="component" value="Unassembled WGS sequence"/>
</dbReference>
<name>A0A1V9YJI9_ACHHY</name>
<dbReference type="AlphaFoldDB" id="A0A1V9YJI9"/>
<evidence type="ECO:0000313" key="2">
    <source>
        <dbReference type="Proteomes" id="UP000243579"/>
    </source>
</evidence>
<reference evidence="1 2" key="1">
    <citation type="journal article" date="2014" name="Genome Biol. Evol.">
        <title>The secreted proteins of Achlya hypogyna and Thraustotheca clavata identify the ancestral oomycete secretome and reveal gene acquisitions by horizontal gene transfer.</title>
        <authorList>
            <person name="Misner I."/>
            <person name="Blouin N."/>
            <person name="Leonard G."/>
            <person name="Richards T.A."/>
            <person name="Lane C.E."/>
        </authorList>
    </citation>
    <scope>NUCLEOTIDE SEQUENCE [LARGE SCALE GENOMIC DNA]</scope>
    <source>
        <strain evidence="1 2">ATCC 48635</strain>
    </source>
</reference>
<dbReference type="GO" id="GO:0003676">
    <property type="term" value="F:nucleic acid binding"/>
    <property type="evidence" value="ECO:0007669"/>
    <property type="project" value="InterPro"/>
</dbReference>
<accession>A0A1V9YJI9</accession>
<evidence type="ECO:0008006" key="3">
    <source>
        <dbReference type="Google" id="ProtNLM"/>
    </source>
</evidence>
<dbReference type="InterPro" id="IPR036397">
    <property type="entry name" value="RNaseH_sf"/>
</dbReference>
<comment type="caution">
    <text evidence="1">The sequence shown here is derived from an EMBL/GenBank/DDBJ whole genome shotgun (WGS) entry which is preliminary data.</text>
</comment>
<keyword evidence="2" id="KW-1185">Reference proteome</keyword>
<dbReference type="OrthoDB" id="74500at2759"/>
<sequence>MVKAELLELARRHRQRDQFACVATARSWGHQVLYTPPYHPELQPIEEVWAVVKNRIAMDPATTLPDLGSKLESSFAQVHTGTWTGAYRKALYFEDKYLELVDAVALDDDNDAAVAVTDDGSAELEEALGDALICDKDEFEESITY</sequence>